<evidence type="ECO:0000313" key="1">
    <source>
        <dbReference type="EMBL" id="KAG4418783.1"/>
    </source>
</evidence>
<organism evidence="1 2">
    <name type="scientific">Cadophora malorum</name>
    <dbReference type="NCBI Taxonomy" id="108018"/>
    <lineage>
        <taxon>Eukaryota</taxon>
        <taxon>Fungi</taxon>
        <taxon>Dikarya</taxon>
        <taxon>Ascomycota</taxon>
        <taxon>Pezizomycotina</taxon>
        <taxon>Leotiomycetes</taxon>
        <taxon>Helotiales</taxon>
        <taxon>Ploettnerulaceae</taxon>
        <taxon>Cadophora</taxon>
    </lineage>
</organism>
<gene>
    <name evidence="1" type="ORF">IFR04_008065</name>
</gene>
<proteinExistence type="predicted"/>
<evidence type="ECO:0000313" key="2">
    <source>
        <dbReference type="Proteomes" id="UP000664132"/>
    </source>
</evidence>
<dbReference type="Proteomes" id="UP000664132">
    <property type="component" value="Unassembled WGS sequence"/>
</dbReference>
<reference evidence="1" key="1">
    <citation type="submission" date="2021-02" db="EMBL/GenBank/DDBJ databases">
        <title>Genome sequence Cadophora malorum strain M34.</title>
        <authorList>
            <person name="Stefanovic E."/>
            <person name="Vu D."/>
            <person name="Scully C."/>
            <person name="Dijksterhuis J."/>
            <person name="Roader J."/>
            <person name="Houbraken J."/>
        </authorList>
    </citation>
    <scope>NUCLEOTIDE SEQUENCE</scope>
    <source>
        <strain evidence="1">M34</strain>
    </source>
</reference>
<sequence>MGDYPEEEISGIHHEEWELGVENLLSELEDEESAEEQKKLMGVFYEVEVPCPQWDDGEDENEDGSGHSVSLMGASVFGALTRRFDGIEDMMRDLKRTRIWLCLIALSDRRPPE</sequence>
<keyword evidence="2" id="KW-1185">Reference proteome</keyword>
<dbReference type="EMBL" id="JAFJYH010000120">
    <property type="protein sequence ID" value="KAG4418783.1"/>
    <property type="molecule type" value="Genomic_DNA"/>
</dbReference>
<protein>
    <submittedName>
        <fullName evidence="1">Uncharacterized protein</fullName>
    </submittedName>
</protein>
<comment type="caution">
    <text evidence="1">The sequence shown here is derived from an EMBL/GenBank/DDBJ whole genome shotgun (WGS) entry which is preliminary data.</text>
</comment>
<accession>A0A8H7WA53</accession>
<name>A0A8H7WA53_9HELO</name>
<dbReference type="AlphaFoldDB" id="A0A8H7WA53"/>